<organism evidence="1 2">
    <name type="scientific">Alligator mississippiensis</name>
    <name type="common">American alligator</name>
    <dbReference type="NCBI Taxonomy" id="8496"/>
    <lineage>
        <taxon>Eukaryota</taxon>
        <taxon>Metazoa</taxon>
        <taxon>Chordata</taxon>
        <taxon>Craniata</taxon>
        <taxon>Vertebrata</taxon>
        <taxon>Euteleostomi</taxon>
        <taxon>Archelosauria</taxon>
        <taxon>Archosauria</taxon>
        <taxon>Crocodylia</taxon>
        <taxon>Alligatoridae</taxon>
        <taxon>Alligatorinae</taxon>
        <taxon>Alligator</taxon>
    </lineage>
</organism>
<accession>A0A151NBU0</accession>
<comment type="caution">
    <text evidence="1">The sequence shown here is derived from an EMBL/GenBank/DDBJ whole genome shotgun (WGS) entry which is preliminary data.</text>
</comment>
<gene>
    <name evidence="1" type="ORF">Y1Q_0023693</name>
</gene>
<dbReference type="AlphaFoldDB" id="A0A151NBU0"/>
<evidence type="ECO:0000313" key="2">
    <source>
        <dbReference type="Proteomes" id="UP000050525"/>
    </source>
</evidence>
<name>A0A151NBU0_ALLMI</name>
<dbReference type="EMBL" id="AKHW03003562">
    <property type="protein sequence ID" value="KYO34250.1"/>
    <property type="molecule type" value="Genomic_DNA"/>
</dbReference>
<reference evidence="1 2" key="1">
    <citation type="journal article" date="2012" name="Genome Biol.">
        <title>Sequencing three crocodilian genomes to illuminate the evolution of archosaurs and amniotes.</title>
        <authorList>
            <person name="St John J.A."/>
            <person name="Braun E.L."/>
            <person name="Isberg S.R."/>
            <person name="Miles L.G."/>
            <person name="Chong A.Y."/>
            <person name="Gongora J."/>
            <person name="Dalzell P."/>
            <person name="Moran C."/>
            <person name="Bed'hom B."/>
            <person name="Abzhanov A."/>
            <person name="Burgess S.C."/>
            <person name="Cooksey A.M."/>
            <person name="Castoe T.A."/>
            <person name="Crawford N.G."/>
            <person name="Densmore L.D."/>
            <person name="Drew J.C."/>
            <person name="Edwards S.V."/>
            <person name="Faircloth B.C."/>
            <person name="Fujita M.K."/>
            <person name="Greenwold M.J."/>
            <person name="Hoffmann F.G."/>
            <person name="Howard J.M."/>
            <person name="Iguchi T."/>
            <person name="Janes D.E."/>
            <person name="Khan S.Y."/>
            <person name="Kohno S."/>
            <person name="de Koning A.J."/>
            <person name="Lance S.L."/>
            <person name="McCarthy F.M."/>
            <person name="McCormack J.E."/>
            <person name="Merchant M.E."/>
            <person name="Peterson D.G."/>
            <person name="Pollock D.D."/>
            <person name="Pourmand N."/>
            <person name="Raney B.J."/>
            <person name="Roessler K.A."/>
            <person name="Sanford J.R."/>
            <person name="Sawyer R.H."/>
            <person name="Schmidt C.J."/>
            <person name="Triplett E.W."/>
            <person name="Tuberville T.D."/>
            <person name="Venegas-Anaya M."/>
            <person name="Howard J.T."/>
            <person name="Jarvis E.D."/>
            <person name="Guillette L.J.Jr."/>
            <person name="Glenn T.C."/>
            <person name="Green R.E."/>
            <person name="Ray D.A."/>
        </authorList>
    </citation>
    <scope>NUCLEOTIDE SEQUENCE [LARGE SCALE GENOMIC DNA]</scope>
    <source>
        <strain evidence="1">KSC_2009_1</strain>
    </source>
</reference>
<proteinExistence type="predicted"/>
<dbReference type="Proteomes" id="UP000050525">
    <property type="component" value="Unassembled WGS sequence"/>
</dbReference>
<evidence type="ECO:0000313" key="1">
    <source>
        <dbReference type="EMBL" id="KYO34250.1"/>
    </source>
</evidence>
<protein>
    <submittedName>
        <fullName evidence="1">Uncharacterized protein</fullName>
    </submittedName>
</protein>
<keyword evidence="2" id="KW-1185">Reference proteome</keyword>
<sequence length="67" mass="7444">MGTCTFEKQKLQRVCHLPLARCQSFPTWVLAASEFLACFEVGLQVPRRSAIIVPPAGWRIALKTAVT</sequence>